<proteinExistence type="predicted"/>
<dbReference type="SUPFAM" id="SSF52540">
    <property type="entry name" value="P-loop containing nucleoside triphosphate hydrolases"/>
    <property type="match status" value="1"/>
</dbReference>
<dbReference type="EMBL" id="BIFR01000002">
    <property type="protein sequence ID" value="GCE15406.1"/>
    <property type="molecule type" value="Genomic_DNA"/>
</dbReference>
<feature type="domain" description="ABC transporter" evidence="3">
    <location>
        <begin position="1"/>
        <end position="227"/>
    </location>
</feature>
<dbReference type="Pfam" id="PF00005">
    <property type="entry name" value="ABC_tran"/>
    <property type="match status" value="1"/>
</dbReference>
<dbReference type="GO" id="GO:0042626">
    <property type="term" value="F:ATPase-coupled transmembrane transporter activity"/>
    <property type="evidence" value="ECO:0007669"/>
    <property type="project" value="TreeGrafter"/>
</dbReference>
<dbReference type="RefSeq" id="WP_245994451.1">
    <property type="nucleotide sequence ID" value="NZ_BIFR01000002.1"/>
</dbReference>
<dbReference type="PROSITE" id="PS50893">
    <property type="entry name" value="ABC_TRANSPORTER_2"/>
    <property type="match status" value="1"/>
</dbReference>
<evidence type="ECO:0000256" key="2">
    <source>
        <dbReference type="ARBA" id="ARBA00022840"/>
    </source>
</evidence>
<dbReference type="GO" id="GO:0016887">
    <property type="term" value="F:ATP hydrolysis activity"/>
    <property type="evidence" value="ECO:0007669"/>
    <property type="project" value="InterPro"/>
</dbReference>
<dbReference type="Proteomes" id="UP000287352">
    <property type="component" value="Unassembled WGS sequence"/>
</dbReference>
<evidence type="ECO:0000256" key="1">
    <source>
        <dbReference type="ARBA" id="ARBA00022741"/>
    </source>
</evidence>
<keyword evidence="2" id="KW-0067">ATP-binding</keyword>
<keyword evidence="5" id="KW-1185">Reference proteome</keyword>
<gene>
    <name evidence="4" type="ORF">KTT_52650</name>
</gene>
<evidence type="ECO:0000259" key="3">
    <source>
        <dbReference type="PROSITE" id="PS50893"/>
    </source>
</evidence>
<dbReference type="InterPro" id="IPR003593">
    <property type="entry name" value="AAA+_ATPase"/>
</dbReference>
<dbReference type="PANTHER" id="PTHR24221:SF423">
    <property type="entry name" value="ABC TRANSPORTER"/>
    <property type="match status" value="1"/>
</dbReference>
<comment type="caution">
    <text evidence="4">The sequence shown here is derived from an EMBL/GenBank/DDBJ whole genome shotgun (WGS) entry which is preliminary data.</text>
</comment>
<dbReference type="InterPro" id="IPR027417">
    <property type="entry name" value="P-loop_NTPase"/>
</dbReference>
<evidence type="ECO:0000313" key="5">
    <source>
        <dbReference type="Proteomes" id="UP000287352"/>
    </source>
</evidence>
<dbReference type="GO" id="GO:0005524">
    <property type="term" value="F:ATP binding"/>
    <property type="evidence" value="ECO:0007669"/>
    <property type="project" value="UniProtKB-KW"/>
</dbReference>
<keyword evidence="1" id="KW-0547">Nucleotide-binding</keyword>
<organism evidence="4 5">
    <name type="scientific">Tengunoibacter tsumagoiensis</name>
    <dbReference type="NCBI Taxonomy" id="2014871"/>
    <lineage>
        <taxon>Bacteria</taxon>
        <taxon>Bacillati</taxon>
        <taxon>Chloroflexota</taxon>
        <taxon>Ktedonobacteria</taxon>
        <taxon>Ktedonobacterales</taxon>
        <taxon>Dictyobacteraceae</taxon>
        <taxon>Tengunoibacter</taxon>
    </lineage>
</organism>
<sequence length="231" mass="25628">MHYCYPGTEQGIRDISFSLRRGSFTVITGQVGSGKTTLLRVLLGLLPKDRGDIVWNEDVVEHPDTFFLPPHSAYTPQAPRLFSESLRENVLFGLPEDDRLKRALDLAVLGADLLSMPQGLDTVVGPRGMRLSGGQVQRVAAARMFVRPAELLVVDDLSSALDVETEALLWQRLGIQKEATVLAVSHHRSVLHQADHIIVLKEGMIEAQGRLDQVLETSAFMRQLWEEDVPG</sequence>
<dbReference type="PANTHER" id="PTHR24221">
    <property type="entry name" value="ATP-BINDING CASSETTE SUB-FAMILY B"/>
    <property type="match status" value="1"/>
</dbReference>
<dbReference type="Gene3D" id="3.40.50.300">
    <property type="entry name" value="P-loop containing nucleotide triphosphate hydrolases"/>
    <property type="match status" value="1"/>
</dbReference>
<dbReference type="InterPro" id="IPR003439">
    <property type="entry name" value="ABC_transporter-like_ATP-bd"/>
</dbReference>
<dbReference type="SMART" id="SM00382">
    <property type="entry name" value="AAA"/>
    <property type="match status" value="1"/>
</dbReference>
<dbReference type="InterPro" id="IPR039421">
    <property type="entry name" value="Type_1_exporter"/>
</dbReference>
<accession>A0A402A8T4</accession>
<reference evidence="5" key="1">
    <citation type="submission" date="2018-12" db="EMBL/GenBank/DDBJ databases">
        <title>Tengunoibacter tsumagoiensis gen. nov., sp. nov., Dictyobacter kobayashii sp. nov., D. alpinus sp. nov., and D. joshuensis sp. nov. and description of Dictyobacteraceae fam. nov. within the order Ktedonobacterales isolated from Tengu-no-mugimeshi.</title>
        <authorList>
            <person name="Wang C.M."/>
            <person name="Zheng Y."/>
            <person name="Sakai Y."/>
            <person name="Toyoda A."/>
            <person name="Minakuchi Y."/>
            <person name="Abe K."/>
            <person name="Yokota A."/>
            <person name="Yabe S."/>
        </authorList>
    </citation>
    <scope>NUCLEOTIDE SEQUENCE [LARGE SCALE GENOMIC DNA]</scope>
    <source>
        <strain evidence="5">Uno3</strain>
    </source>
</reference>
<evidence type="ECO:0000313" key="4">
    <source>
        <dbReference type="EMBL" id="GCE15406.1"/>
    </source>
</evidence>
<protein>
    <recommendedName>
        <fullName evidence="3">ABC transporter domain-containing protein</fullName>
    </recommendedName>
</protein>
<dbReference type="AlphaFoldDB" id="A0A402A8T4"/>
<name>A0A402A8T4_9CHLR</name>